<name>F4PI84_CACFS</name>
<dbReference type="EMBL" id="GL883006">
    <property type="protein sequence ID" value="EGG24518.1"/>
    <property type="molecule type" value="Genomic_DNA"/>
</dbReference>
<dbReference type="Pfam" id="PF00505">
    <property type="entry name" value="HMG_box"/>
    <property type="match status" value="1"/>
</dbReference>
<feature type="DNA-binding region" description="HMG box" evidence="3">
    <location>
        <begin position="263"/>
        <end position="331"/>
    </location>
</feature>
<dbReference type="PROSITE" id="PS50118">
    <property type="entry name" value="HMG_BOX_2"/>
    <property type="match status" value="1"/>
</dbReference>
<evidence type="ECO:0000256" key="4">
    <source>
        <dbReference type="SAM" id="MobiDB-lite"/>
    </source>
</evidence>
<reference evidence="8" key="1">
    <citation type="journal article" date="2011" name="Genome Res.">
        <title>Phylogeny-wide analysis of social amoeba genomes highlights ancient origins for complex intercellular communication.</title>
        <authorList>
            <person name="Heidel A.J."/>
            <person name="Lawal H.M."/>
            <person name="Felder M."/>
            <person name="Schilde C."/>
            <person name="Helps N.R."/>
            <person name="Tunggal B."/>
            <person name="Rivero F."/>
            <person name="John U."/>
            <person name="Schleicher M."/>
            <person name="Eichinger L."/>
            <person name="Platzer M."/>
            <person name="Noegel A.A."/>
            <person name="Schaap P."/>
            <person name="Gloeckner G."/>
        </authorList>
    </citation>
    <scope>NUCLEOTIDE SEQUENCE [LARGE SCALE GENOMIC DNA]</scope>
    <source>
        <strain evidence="8">SH3</strain>
    </source>
</reference>
<dbReference type="GeneID" id="14877174"/>
<keyword evidence="5" id="KW-1133">Transmembrane helix</keyword>
<dbReference type="SUPFAM" id="SSF47095">
    <property type="entry name" value="HMG-box"/>
    <property type="match status" value="1"/>
</dbReference>
<evidence type="ECO:0000256" key="3">
    <source>
        <dbReference type="PROSITE-ProRule" id="PRU00267"/>
    </source>
</evidence>
<keyword evidence="5" id="KW-0812">Transmembrane</keyword>
<dbReference type="FunFam" id="1.10.30.10:FF:000016">
    <property type="entry name" value="FACT complex subunit SSRP1"/>
    <property type="match status" value="1"/>
</dbReference>
<dbReference type="STRING" id="1054147.F4PI84"/>
<dbReference type="OrthoDB" id="1919336at2759"/>
<keyword evidence="2 3" id="KW-0539">Nucleus</keyword>
<feature type="region of interest" description="Disordered" evidence="4">
    <location>
        <begin position="216"/>
        <end position="264"/>
    </location>
</feature>
<feature type="transmembrane region" description="Helical" evidence="5">
    <location>
        <begin position="114"/>
        <end position="135"/>
    </location>
</feature>
<evidence type="ECO:0000313" key="7">
    <source>
        <dbReference type="EMBL" id="EGG24518.1"/>
    </source>
</evidence>
<organism evidence="7 8">
    <name type="scientific">Cavenderia fasciculata</name>
    <name type="common">Slime mold</name>
    <name type="synonym">Dictyostelium fasciculatum</name>
    <dbReference type="NCBI Taxonomy" id="261658"/>
    <lineage>
        <taxon>Eukaryota</taxon>
        <taxon>Amoebozoa</taxon>
        <taxon>Evosea</taxon>
        <taxon>Eumycetozoa</taxon>
        <taxon>Dictyostelia</taxon>
        <taxon>Acytosteliales</taxon>
        <taxon>Cavenderiaceae</taxon>
        <taxon>Cavenderia</taxon>
    </lineage>
</organism>
<dbReference type="AlphaFoldDB" id="F4PI84"/>
<evidence type="ECO:0000256" key="5">
    <source>
        <dbReference type="SAM" id="Phobius"/>
    </source>
</evidence>
<dbReference type="RefSeq" id="XP_004362369.1">
    <property type="nucleotide sequence ID" value="XM_004362312.1"/>
</dbReference>
<dbReference type="CDD" id="cd01390">
    <property type="entry name" value="HMG-box_NHP6-like"/>
    <property type="match status" value="1"/>
</dbReference>
<accession>F4PI84</accession>
<dbReference type="InterPro" id="IPR009071">
    <property type="entry name" value="HMG_box_dom"/>
</dbReference>
<dbReference type="GO" id="GO:0005634">
    <property type="term" value="C:nucleus"/>
    <property type="evidence" value="ECO:0007669"/>
    <property type="project" value="UniProtKB-UniRule"/>
</dbReference>
<evidence type="ECO:0000256" key="1">
    <source>
        <dbReference type="ARBA" id="ARBA00023125"/>
    </source>
</evidence>
<dbReference type="SMART" id="SM00398">
    <property type="entry name" value="HMG"/>
    <property type="match status" value="1"/>
</dbReference>
<dbReference type="GO" id="GO:0003677">
    <property type="term" value="F:DNA binding"/>
    <property type="evidence" value="ECO:0007669"/>
    <property type="project" value="UniProtKB-UniRule"/>
</dbReference>
<dbReference type="PANTHER" id="PTHR48112">
    <property type="entry name" value="HIGH MOBILITY GROUP PROTEIN DSP1"/>
    <property type="match status" value="1"/>
</dbReference>
<evidence type="ECO:0000313" key="8">
    <source>
        <dbReference type="Proteomes" id="UP000007797"/>
    </source>
</evidence>
<feature type="transmembrane region" description="Helical" evidence="5">
    <location>
        <begin position="7"/>
        <end position="29"/>
    </location>
</feature>
<dbReference type="InterPro" id="IPR036910">
    <property type="entry name" value="HMG_box_dom_sf"/>
</dbReference>
<evidence type="ECO:0000259" key="6">
    <source>
        <dbReference type="PROSITE" id="PS50118"/>
    </source>
</evidence>
<protein>
    <submittedName>
        <fullName evidence="7">High mobility group box-containing protein</fullName>
    </submittedName>
</protein>
<dbReference type="KEGG" id="dfa:DFA_02761"/>
<evidence type="ECO:0000256" key="2">
    <source>
        <dbReference type="ARBA" id="ARBA00023242"/>
    </source>
</evidence>
<feature type="transmembrane region" description="Helical" evidence="5">
    <location>
        <begin position="78"/>
        <end position="102"/>
    </location>
</feature>
<feature type="compositionally biased region" description="Basic and acidic residues" evidence="4">
    <location>
        <begin position="221"/>
        <end position="231"/>
    </location>
</feature>
<keyword evidence="1 3" id="KW-0238">DNA-binding</keyword>
<dbReference type="PANTHER" id="PTHR48112:SF22">
    <property type="entry name" value="MITOCHONDRIAL TRANSCRIPTION FACTOR A, ISOFORM B"/>
    <property type="match status" value="1"/>
</dbReference>
<dbReference type="InterPro" id="IPR050342">
    <property type="entry name" value="HMGB"/>
</dbReference>
<feature type="domain" description="HMG box" evidence="6">
    <location>
        <begin position="263"/>
        <end position="331"/>
    </location>
</feature>
<gene>
    <name evidence="7" type="primary">nhp6</name>
    <name evidence="7" type="ORF">DFA_02761</name>
</gene>
<dbReference type="Gene3D" id="1.10.30.10">
    <property type="entry name" value="High mobility group box domain"/>
    <property type="match status" value="1"/>
</dbReference>
<dbReference type="PRINTS" id="PR00886">
    <property type="entry name" value="HIGHMOBLTY12"/>
</dbReference>
<feature type="compositionally biased region" description="Basic and acidic residues" evidence="4">
    <location>
        <begin position="240"/>
        <end position="251"/>
    </location>
</feature>
<keyword evidence="5" id="KW-0472">Membrane</keyword>
<sequence length="349" mass="39883">MSTKFKAISVVLFSVSFVLLIVAFSQYWYRTSYEIDGTKTIIYTKYNKENVHVETGSSTSTRARDWNNQKYRTNEKKAYNIALALDVLAFVFITFTMGLLLFSFRVAATKLIKVMTIILAFVSLAFTIIGLSVFAQLPSYIKQDREDNRSLCDEQCDDFIGSMDANDTHFAYNSLSLVSMYVLTDCVSHQYNASQALVCSPTCDIIFQVMSSSDESSSSSEEEKKVVPKKETKVKKTKKDTKTKAKKESKDKKKKKKKDPNAPRRYLSPFIFFSKEHRPTIKIENPTANFGEIGALLGKKWETVTPEDKKRYEKLAAEDKKRWEMEKKLYDETKKAVVESESSSDSESD</sequence>
<dbReference type="Proteomes" id="UP000007797">
    <property type="component" value="Unassembled WGS sequence"/>
</dbReference>
<proteinExistence type="predicted"/>
<keyword evidence="8" id="KW-1185">Reference proteome</keyword>